<organism evidence="1 2">
    <name type="scientific">Wenzhouxiangella marina</name>
    <dbReference type="NCBI Taxonomy" id="1579979"/>
    <lineage>
        <taxon>Bacteria</taxon>
        <taxon>Pseudomonadati</taxon>
        <taxon>Pseudomonadota</taxon>
        <taxon>Gammaproteobacteria</taxon>
        <taxon>Chromatiales</taxon>
        <taxon>Wenzhouxiangellaceae</taxon>
        <taxon>Wenzhouxiangella</taxon>
    </lineage>
</organism>
<keyword evidence="2" id="KW-1185">Reference proteome</keyword>
<dbReference type="PANTHER" id="PTHR17985">
    <property type="entry name" value="SER/THR-RICH PROTEIN T10 IN DGCR REGION"/>
    <property type="match status" value="1"/>
</dbReference>
<protein>
    <submittedName>
        <fullName evidence="1">Uncharacterized protein</fullName>
    </submittedName>
</protein>
<gene>
    <name evidence="1" type="ORF">WM2015_909</name>
</gene>
<dbReference type="PANTHER" id="PTHR17985:SF8">
    <property type="entry name" value="TRANSPORT AND GOLGI ORGANIZATION PROTEIN 2 HOMOLOG"/>
    <property type="match status" value="1"/>
</dbReference>
<dbReference type="RefSeq" id="WP_049724935.1">
    <property type="nucleotide sequence ID" value="NZ_CP012154.1"/>
</dbReference>
<dbReference type="OrthoDB" id="4380123at2"/>
<name>A0A0K0XUF0_9GAMM</name>
<dbReference type="PATRIC" id="fig|1579979.3.peg.931"/>
<dbReference type="EMBL" id="CP012154">
    <property type="protein sequence ID" value="AKS41290.1"/>
    <property type="molecule type" value="Genomic_DNA"/>
</dbReference>
<evidence type="ECO:0000313" key="1">
    <source>
        <dbReference type="EMBL" id="AKS41290.1"/>
    </source>
</evidence>
<dbReference type="Proteomes" id="UP000066624">
    <property type="component" value="Chromosome"/>
</dbReference>
<reference evidence="2" key="1">
    <citation type="submission" date="2015-07" db="EMBL/GenBank/DDBJ databases">
        <authorList>
            <person name="Kim K.M."/>
        </authorList>
    </citation>
    <scope>NUCLEOTIDE SEQUENCE [LARGE SCALE GENOMIC DNA]</scope>
    <source>
        <strain evidence="2">KCTC 42284</strain>
    </source>
</reference>
<dbReference type="KEGG" id="wma:WM2015_909"/>
<dbReference type="InterPro" id="IPR008551">
    <property type="entry name" value="TANGO2"/>
</dbReference>
<proteinExistence type="predicted"/>
<dbReference type="Pfam" id="PF05742">
    <property type="entry name" value="TANGO2"/>
    <property type="match status" value="1"/>
</dbReference>
<accession>A0A0K0XUF0</accession>
<sequence length="257" mass="28088">MCLIAFSFNPDASPYLVLVANRDEFHARSTAPLAWWEGKSSILAGRDLQAGGTWLGTRRDGRWAAVTNVRDPAAPPGRESRGALPLDFLEGDRSPETYARQIESRRADFGPFNLLVGDSGTVWYVSSSGPALPVEPGVHALSNGRLDSPWPKSQRVSRALKGLLASESVIEVDADRWFHLMQDREPAPDEALPDTGVGLEMERFLSSPFILSERYGTRSSSLLVLGEDSGLAIERRWSPAGTVLGQLEYRWPGPSAA</sequence>
<evidence type="ECO:0000313" key="2">
    <source>
        <dbReference type="Proteomes" id="UP000066624"/>
    </source>
</evidence>
<dbReference type="AlphaFoldDB" id="A0A0K0XUF0"/>